<dbReference type="GO" id="GO:0005886">
    <property type="term" value="C:plasma membrane"/>
    <property type="evidence" value="ECO:0007669"/>
    <property type="project" value="UniProtKB-SubCell"/>
</dbReference>
<keyword evidence="3 6" id="KW-0812">Transmembrane</keyword>
<dbReference type="InterPro" id="IPR020846">
    <property type="entry name" value="MFS_dom"/>
</dbReference>
<keyword evidence="4 6" id="KW-1133">Transmembrane helix</keyword>
<dbReference type="Proteomes" id="UP000317982">
    <property type="component" value="Unassembled WGS sequence"/>
</dbReference>
<feature type="transmembrane region" description="Helical" evidence="6">
    <location>
        <begin position="413"/>
        <end position="429"/>
    </location>
</feature>
<feature type="transmembrane region" description="Helical" evidence="6">
    <location>
        <begin position="321"/>
        <end position="339"/>
    </location>
</feature>
<evidence type="ECO:0000256" key="5">
    <source>
        <dbReference type="ARBA" id="ARBA00023136"/>
    </source>
</evidence>
<feature type="transmembrane region" description="Helical" evidence="6">
    <location>
        <begin position="384"/>
        <end position="407"/>
    </location>
</feature>
<feature type="domain" description="Major facilitator superfamily (MFS) profile" evidence="7">
    <location>
        <begin position="254"/>
        <end position="444"/>
    </location>
</feature>
<dbReference type="PROSITE" id="PS50850">
    <property type="entry name" value="MFS"/>
    <property type="match status" value="1"/>
</dbReference>
<dbReference type="InterPro" id="IPR011701">
    <property type="entry name" value="MFS"/>
</dbReference>
<keyword evidence="2" id="KW-1003">Cell membrane</keyword>
<accession>A0A545AZY7</accession>
<dbReference type="AlphaFoldDB" id="A0A545AZY7"/>
<comment type="caution">
    <text evidence="8">The sequence shown here is derived from an EMBL/GenBank/DDBJ whole genome shotgun (WGS) entry which is preliminary data.</text>
</comment>
<evidence type="ECO:0000313" key="8">
    <source>
        <dbReference type="EMBL" id="TQS46906.1"/>
    </source>
</evidence>
<keyword evidence="9" id="KW-1185">Reference proteome</keyword>
<dbReference type="CDD" id="cd06173">
    <property type="entry name" value="MFS_MefA_like"/>
    <property type="match status" value="1"/>
</dbReference>
<evidence type="ECO:0000256" key="6">
    <source>
        <dbReference type="SAM" id="Phobius"/>
    </source>
</evidence>
<reference evidence="8 9" key="1">
    <citation type="submission" date="2019-07" db="EMBL/GenBank/DDBJ databases">
        <title>Cryptosporangium phraense sp. nov., isolated from plant litter.</title>
        <authorList>
            <person name="Suriyachadkun C."/>
        </authorList>
    </citation>
    <scope>NUCLEOTIDE SEQUENCE [LARGE SCALE GENOMIC DNA]</scope>
    <source>
        <strain evidence="8 9">A-T 5661</strain>
    </source>
</reference>
<dbReference type="Gene3D" id="1.20.1250.20">
    <property type="entry name" value="MFS general substrate transporter like domains"/>
    <property type="match status" value="1"/>
</dbReference>
<keyword evidence="5 6" id="KW-0472">Membrane</keyword>
<feature type="transmembrane region" description="Helical" evidence="6">
    <location>
        <begin position="263"/>
        <end position="282"/>
    </location>
</feature>
<feature type="transmembrane region" description="Helical" evidence="6">
    <location>
        <begin position="52"/>
        <end position="78"/>
    </location>
</feature>
<dbReference type="GO" id="GO:0022857">
    <property type="term" value="F:transmembrane transporter activity"/>
    <property type="evidence" value="ECO:0007669"/>
    <property type="project" value="InterPro"/>
</dbReference>
<evidence type="ECO:0000256" key="4">
    <source>
        <dbReference type="ARBA" id="ARBA00022989"/>
    </source>
</evidence>
<evidence type="ECO:0000256" key="2">
    <source>
        <dbReference type="ARBA" id="ARBA00022475"/>
    </source>
</evidence>
<dbReference type="OrthoDB" id="3811961at2"/>
<dbReference type="EMBL" id="VIRS01000001">
    <property type="protein sequence ID" value="TQS46906.1"/>
    <property type="molecule type" value="Genomic_DNA"/>
</dbReference>
<feature type="transmembrane region" description="Helical" evidence="6">
    <location>
        <begin position="345"/>
        <end position="363"/>
    </location>
</feature>
<dbReference type="InterPro" id="IPR036259">
    <property type="entry name" value="MFS_trans_sf"/>
</dbReference>
<dbReference type="Pfam" id="PF07690">
    <property type="entry name" value="MFS_1"/>
    <property type="match status" value="1"/>
</dbReference>
<feature type="transmembrane region" description="Helical" evidence="6">
    <location>
        <begin position="288"/>
        <end position="309"/>
    </location>
</feature>
<feature type="transmembrane region" description="Helical" evidence="6">
    <location>
        <begin position="84"/>
        <end position="104"/>
    </location>
</feature>
<evidence type="ECO:0000313" key="9">
    <source>
        <dbReference type="Proteomes" id="UP000317982"/>
    </source>
</evidence>
<comment type="subcellular location">
    <subcellularLocation>
        <location evidence="1">Cell membrane</location>
        <topology evidence="1">Multi-pass membrane protein</topology>
    </subcellularLocation>
</comment>
<evidence type="ECO:0000259" key="7">
    <source>
        <dbReference type="PROSITE" id="PS50850"/>
    </source>
</evidence>
<dbReference type="SUPFAM" id="SSF103473">
    <property type="entry name" value="MFS general substrate transporter"/>
    <property type="match status" value="1"/>
</dbReference>
<protein>
    <submittedName>
        <fullName evidence="8">MFS transporter</fullName>
    </submittedName>
</protein>
<gene>
    <name evidence="8" type="ORF">FL583_01115</name>
</gene>
<dbReference type="InParanoid" id="A0A545AZY7"/>
<evidence type="ECO:0000256" key="1">
    <source>
        <dbReference type="ARBA" id="ARBA00004651"/>
    </source>
</evidence>
<sequence length="444" mass="45906">MSTAATNVRTAWRSTDLAIQHPVVARRGHRCLNPHGPGRWDRPVDLGRQFRWLWASFAVSAYGSGLGFGAFPLIAVLVLHEGPAAVSALSAVAPAVGALIAVPLGPWVERRRKRPVMIATDLARFAVLLTVPIAYALHRLSYVQLVGVAVVMAAGKIAFNAAAGAYLKAVVRPDGLLVANARFESTTWSSIAVGPPLGGAAIGVFGPVVTVVADACSYGLSALCLTAAGAGGRPESSGRADVLGGFRFLAGHPVLRRLFVNQLLVAGLIMATEPLLAVLLLRDLGFAPWQYGLAFAAPCVGGLIGSRLARPVVERFGRRRVLVVVGTLRAVPLLGLAFVRPGVAGLVTVIGVELAIIVGMSLYTPVLATYRLEQAPPELVARALTAWSIGSSGSIAGLSALGGVVAAATGPRAAIALAGVVILGTPWLLRRVEVPLSSSASGRA</sequence>
<name>A0A545AZY7_9ACTN</name>
<feature type="transmembrane region" description="Helical" evidence="6">
    <location>
        <begin position="143"/>
        <end position="167"/>
    </location>
</feature>
<proteinExistence type="predicted"/>
<evidence type="ECO:0000256" key="3">
    <source>
        <dbReference type="ARBA" id="ARBA00022692"/>
    </source>
</evidence>
<dbReference type="PANTHER" id="PTHR23513">
    <property type="entry name" value="INTEGRAL MEMBRANE EFFLUX PROTEIN-RELATED"/>
    <property type="match status" value="1"/>
</dbReference>
<organism evidence="8 9">
    <name type="scientific">Cryptosporangium phraense</name>
    <dbReference type="NCBI Taxonomy" id="2593070"/>
    <lineage>
        <taxon>Bacteria</taxon>
        <taxon>Bacillati</taxon>
        <taxon>Actinomycetota</taxon>
        <taxon>Actinomycetes</taxon>
        <taxon>Cryptosporangiales</taxon>
        <taxon>Cryptosporangiaceae</taxon>
        <taxon>Cryptosporangium</taxon>
    </lineage>
</organism>
<dbReference type="PANTHER" id="PTHR23513:SF6">
    <property type="entry name" value="MAJOR FACILITATOR SUPERFAMILY ASSOCIATED DOMAIN-CONTAINING PROTEIN"/>
    <property type="match status" value="1"/>
</dbReference>